<accession>A0A136JET4</accession>
<dbReference type="AlphaFoldDB" id="A0A136JET4"/>
<evidence type="ECO:0000313" key="4">
    <source>
        <dbReference type="Proteomes" id="UP000070501"/>
    </source>
</evidence>
<dbReference type="PANTHER" id="PTHR34815">
    <property type="entry name" value="LYSINE ACETYLTRANSFERASE"/>
    <property type="match status" value="1"/>
</dbReference>
<feature type="region of interest" description="Disordered" evidence="1">
    <location>
        <begin position="277"/>
        <end position="334"/>
    </location>
</feature>
<dbReference type="InterPro" id="IPR053013">
    <property type="entry name" value="LAT"/>
</dbReference>
<keyword evidence="4" id="KW-1185">Reference proteome</keyword>
<gene>
    <name evidence="3" type="ORF">Micbo1qcDRAFT_171989</name>
</gene>
<dbReference type="InParanoid" id="A0A136JET4"/>
<proteinExistence type="predicted"/>
<reference evidence="4" key="1">
    <citation type="submission" date="2016-02" db="EMBL/GenBank/DDBJ databases">
        <title>Draft genome sequence of Microdochium bolleyi, a fungal endophyte of beachgrass.</title>
        <authorList>
            <consortium name="DOE Joint Genome Institute"/>
            <person name="David A.S."/>
            <person name="May G."/>
            <person name="Haridas S."/>
            <person name="Lim J."/>
            <person name="Wang M."/>
            <person name="Labutti K."/>
            <person name="Lipzen A."/>
            <person name="Barry K."/>
            <person name="Grigoriev I.V."/>
        </authorList>
    </citation>
    <scope>NUCLEOTIDE SEQUENCE [LARGE SCALE GENOMIC DNA]</scope>
    <source>
        <strain evidence="4">J235TASD1</strain>
    </source>
</reference>
<feature type="compositionally biased region" description="Basic and acidic residues" evidence="1">
    <location>
        <begin position="277"/>
        <end position="286"/>
    </location>
</feature>
<protein>
    <recommendedName>
        <fullName evidence="2">LYC1 C-terminal domain-containing protein</fullName>
    </recommendedName>
</protein>
<evidence type="ECO:0000313" key="3">
    <source>
        <dbReference type="EMBL" id="KXJ95660.1"/>
    </source>
</evidence>
<dbReference type="InterPro" id="IPR016181">
    <property type="entry name" value="Acyl_CoA_acyltransferase"/>
</dbReference>
<feature type="domain" description="LYC1 C-terminal" evidence="2">
    <location>
        <begin position="190"/>
        <end position="273"/>
    </location>
</feature>
<dbReference type="PANTHER" id="PTHR34815:SF2">
    <property type="entry name" value="N-ACETYLTRANSFERASE DOMAIN-CONTAINING PROTEIN"/>
    <property type="match status" value="1"/>
</dbReference>
<evidence type="ECO:0000256" key="1">
    <source>
        <dbReference type="SAM" id="MobiDB-lite"/>
    </source>
</evidence>
<sequence length="470" mass="51880">MADLPAATSPSVVLAHPTDDEKRQTWALTAAEWAGALTLDQYLEREPYLTTIPVSRDGGMTHWILTTNDDNGSSGSSERPLLSSCESIMKTVLVASPEGDGQVTEEIGHGIGSVYTSPEFRGRSYASRMLAEVGVQLENWDLAPQEGTATKQQQQQQKKKKKAICSALWSDIGKKFYAKKGWIPFASQHIEFPAGHHHDSTAKAKGLTSTPITYDNLAGFCALDEAALRERLSRTARETGKTVMAFAPSHDQMLWHLYRDSYIASIVFPDRDPHLADDPIDNDKDNTITNTNGSTNGSTNGGRSGSSSSSSPTRQPRSGDALRRHPGKLEANEVKGIAVGKPGRRVWAFWTRNYSKGPESPKDNTLYILRLTIENEEQYDAHSEQEKQELADSLVAVIRAAQATAQEWSCGRVDLWNPDGLVARLLLRDSGLEHEVVEREESSIPSLMWYGAGTKTEDAVWLCNEKYAWC</sequence>
<evidence type="ECO:0000259" key="2">
    <source>
        <dbReference type="Pfam" id="PF22998"/>
    </source>
</evidence>
<dbReference type="Gene3D" id="3.40.630.30">
    <property type="match status" value="1"/>
</dbReference>
<dbReference type="EMBL" id="KQ964246">
    <property type="protein sequence ID" value="KXJ95660.1"/>
    <property type="molecule type" value="Genomic_DNA"/>
</dbReference>
<dbReference type="FunCoup" id="A0A136JET4">
    <property type="interactions" value="93"/>
</dbReference>
<dbReference type="OrthoDB" id="2020070at2759"/>
<name>A0A136JET4_9PEZI</name>
<feature type="compositionally biased region" description="Low complexity" evidence="1">
    <location>
        <begin position="287"/>
        <end position="298"/>
    </location>
</feature>
<dbReference type="InterPro" id="IPR055100">
    <property type="entry name" value="GNAT_LYC1-like"/>
</dbReference>
<dbReference type="Pfam" id="PF22998">
    <property type="entry name" value="GNAT_LYC1-like"/>
    <property type="match status" value="2"/>
</dbReference>
<feature type="compositionally biased region" description="Basic and acidic residues" evidence="1">
    <location>
        <begin position="320"/>
        <end position="333"/>
    </location>
</feature>
<organism evidence="3 4">
    <name type="scientific">Microdochium bolleyi</name>
    <dbReference type="NCBI Taxonomy" id="196109"/>
    <lineage>
        <taxon>Eukaryota</taxon>
        <taxon>Fungi</taxon>
        <taxon>Dikarya</taxon>
        <taxon>Ascomycota</taxon>
        <taxon>Pezizomycotina</taxon>
        <taxon>Sordariomycetes</taxon>
        <taxon>Xylariomycetidae</taxon>
        <taxon>Xylariales</taxon>
        <taxon>Microdochiaceae</taxon>
        <taxon>Microdochium</taxon>
    </lineage>
</organism>
<dbReference type="Proteomes" id="UP000070501">
    <property type="component" value="Unassembled WGS sequence"/>
</dbReference>
<feature type="domain" description="LYC1 C-terminal" evidence="2">
    <location>
        <begin position="331"/>
        <end position="470"/>
    </location>
</feature>
<dbReference type="STRING" id="196109.A0A136JET4"/>
<dbReference type="SUPFAM" id="SSF55729">
    <property type="entry name" value="Acyl-CoA N-acyltransferases (Nat)"/>
    <property type="match status" value="1"/>
</dbReference>